<evidence type="ECO:0000313" key="2">
    <source>
        <dbReference type="Proteomes" id="UP001176961"/>
    </source>
</evidence>
<gene>
    <name evidence="1" type="ORF">CYNAS_LOCUS5977</name>
</gene>
<dbReference type="AlphaFoldDB" id="A0AA36GL00"/>
<evidence type="ECO:0000313" key="1">
    <source>
        <dbReference type="EMBL" id="CAJ0593994.1"/>
    </source>
</evidence>
<reference evidence="1" key="1">
    <citation type="submission" date="2023-07" db="EMBL/GenBank/DDBJ databases">
        <authorList>
            <consortium name="CYATHOMIX"/>
        </authorList>
    </citation>
    <scope>NUCLEOTIDE SEQUENCE</scope>
    <source>
        <strain evidence="1">N/A</strain>
    </source>
</reference>
<keyword evidence="2" id="KW-1185">Reference proteome</keyword>
<organism evidence="1 2">
    <name type="scientific">Cylicocyclus nassatus</name>
    <name type="common">Nematode worm</name>
    <dbReference type="NCBI Taxonomy" id="53992"/>
    <lineage>
        <taxon>Eukaryota</taxon>
        <taxon>Metazoa</taxon>
        <taxon>Ecdysozoa</taxon>
        <taxon>Nematoda</taxon>
        <taxon>Chromadorea</taxon>
        <taxon>Rhabditida</taxon>
        <taxon>Rhabditina</taxon>
        <taxon>Rhabditomorpha</taxon>
        <taxon>Strongyloidea</taxon>
        <taxon>Strongylidae</taxon>
        <taxon>Cylicocyclus</taxon>
    </lineage>
</organism>
<protein>
    <submittedName>
        <fullName evidence="1">Uncharacterized protein</fullName>
    </submittedName>
</protein>
<accession>A0AA36GL00</accession>
<proteinExistence type="predicted"/>
<sequence length="120" mass="13954">MNIDTFLDYFASHHIHMKAEWLQVAIDFVSSREPEKTKNMHVLLFEQFIHSNLADSYLPLAKVPVVAVRAVILKQMIFQSKNHFWELKYLLLNVFVSQISDAASEKSVVACFFSGFAWWC</sequence>
<comment type="caution">
    <text evidence="1">The sequence shown here is derived from an EMBL/GenBank/DDBJ whole genome shotgun (WGS) entry which is preliminary data.</text>
</comment>
<dbReference type="EMBL" id="CATQJL010000112">
    <property type="protein sequence ID" value="CAJ0593994.1"/>
    <property type="molecule type" value="Genomic_DNA"/>
</dbReference>
<name>A0AA36GL00_CYLNA</name>
<dbReference type="Proteomes" id="UP001176961">
    <property type="component" value="Unassembled WGS sequence"/>
</dbReference>